<reference evidence="5 6" key="1">
    <citation type="journal article" date="2023" name="Elife">
        <title>Identification of key yeast species and microbe-microbe interactions impacting larval growth of Drosophila in the wild.</title>
        <authorList>
            <person name="Mure A."/>
            <person name="Sugiura Y."/>
            <person name="Maeda R."/>
            <person name="Honda K."/>
            <person name="Sakurai N."/>
            <person name="Takahashi Y."/>
            <person name="Watada M."/>
            <person name="Katoh T."/>
            <person name="Gotoh A."/>
            <person name="Gotoh Y."/>
            <person name="Taniguchi I."/>
            <person name="Nakamura K."/>
            <person name="Hayashi T."/>
            <person name="Katayama T."/>
            <person name="Uemura T."/>
            <person name="Hattori Y."/>
        </authorList>
    </citation>
    <scope>NUCLEOTIDE SEQUENCE [LARGE SCALE GENOMIC DNA]</scope>
    <source>
        <strain evidence="5 6">PK-24</strain>
    </source>
</reference>
<dbReference type="GO" id="GO:0000149">
    <property type="term" value="F:SNARE binding"/>
    <property type="evidence" value="ECO:0007669"/>
    <property type="project" value="TreeGrafter"/>
</dbReference>
<dbReference type="InterPro" id="IPR010989">
    <property type="entry name" value="SNARE"/>
</dbReference>
<accession>A0AAV5R0U7</accession>
<dbReference type="SMART" id="SM00397">
    <property type="entry name" value="t_SNARE"/>
    <property type="match status" value="1"/>
</dbReference>
<keyword evidence="3" id="KW-0812">Transmembrane</keyword>
<proteinExistence type="inferred from homology"/>
<evidence type="ECO:0000313" key="5">
    <source>
        <dbReference type="EMBL" id="GMM44895.1"/>
    </source>
</evidence>
<comment type="similarity">
    <text evidence="1">Belongs to the syntaxin family.</text>
</comment>
<evidence type="ECO:0000256" key="1">
    <source>
        <dbReference type="ARBA" id="ARBA00009063"/>
    </source>
</evidence>
<dbReference type="GO" id="GO:0006906">
    <property type="term" value="P:vesicle fusion"/>
    <property type="evidence" value="ECO:0007669"/>
    <property type="project" value="TreeGrafter"/>
</dbReference>
<evidence type="ECO:0000256" key="3">
    <source>
        <dbReference type="SAM" id="Phobius"/>
    </source>
</evidence>
<dbReference type="PANTHER" id="PTHR19957">
    <property type="entry name" value="SYNTAXIN"/>
    <property type="match status" value="1"/>
</dbReference>
<keyword evidence="3" id="KW-1133">Transmembrane helix</keyword>
<feature type="domain" description="T-SNARE coiled-coil homology" evidence="4">
    <location>
        <begin position="212"/>
        <end position="274"/>
    </location>
</feature>
<gene>
    <name evidence="5" type="ORF">DAPK24_014700</name>
</gene>
<keyword evidence="3" id="KW-0472">Membrane</keyword>
<evidence type="ECO:0000256" key="2">
    <source>
        <dbReference type="SAM" id="MobiDB-lite"/>
    </source>
</evidence>
<dbReference type="AlphaFoldDB" id="A0AAV5R0U7"/>
<evidence type="ECO:0000313" key="6">
    <source>
        <dbReference type="Proteomes" id="UP001378960"/>
    </source>
</evidence>
<dbReference type="InterPro" id="IPR006012">
    <property type="entry name" value="Syntaxin/epimorphin_CS"/>
</dbReference>
<dbReference type="EMBL" id="BTGB01000001">
    <property type="protein sequence ID" value="GMM44895.1"/>
    <property type="molecule type" value="Genomic_DNA"/>
</dbReference>
<protein>
    <submittedName>
        <fullName evidence="5">SNAP receptor</fullName>
    </submittedName>
</protein>
<dbReference type="GO" id="GO:0012505">
    <property type="term" value="C:endomembrane system"/>
    <property type="evidence" value="ECO:0007669"/>
    <property type="project" value="TreeGrafter"/>
</dbReference>
<name>A0AAV5R0U7_PICKL</name>
<sequence>MSFANFKKEKNLDLENGQGSNENNEITTIVNQISNSLSKFTVNIGDITRAEGQLGTENDTSMSRKSTAQQISLCKEMYIDLRRSANHLESLLDEKVKSNDNNNNNSKRNTDKTLVTLSLSKDYLKEQIDQVYQNFIVIVRGYHEKLNSATVKQEFTKWEKSRNLKKNNGGISNNDGGNNVVENDQTPLLQSHAQQQILEQNQVSETALQYHSDLIQQRDNAITSISQGVQDINKIFKDLDEMVNQQGEQIDSIENNIINHATNTQLASHELIKADKYQKKKGKWTCIILVSLVVFLLIFFALLS</sequence>
<dbReference type="GO" id="GO:0005484">
    <property type="term" value="F:SNAP receptor activity"/>
    <property type="evidence" value="ECO:0007669"/>
    <property type="project" value="InterPro"/>
</dbReference>
<keyword evidence="5" id="KW-0675">Receptor</keyword>
<dbReference type="InterPro" id="IPR045242">
    <property type="entry name" value="Syntaxin"/>
</dbReference>
<dbReference type="GO" id="GO:0048278">
    <property type="term" value="P:vesicle docking"/>
    <property type="evidence" value="ECO:0007669"/>
    <property type="project" value="TreeGrafter"/>
</dbReference>
<dbReference type="GO" id="GO:0031201">
    <property type="term" value="C:SNARE complex"/>
    <property type="evidence" value="ECO:0007669"/>
    <property type="project" value="TreeGrafter"/>
</dbReference>
<dbReference type="PROSITE" id="PS00914">
    <property type="entry name" value="SYNTAXIN"/>
    <property type="match status" value="1"/>
</dbReference>
<feature type="transmembrane region" description="Helical" evidence="3">
    <location>
        <begin position="284"/>
        <end position="303"/>
    </location>
</feature>
<feature type="region of interest" description="Disordered" evidence="2">
    <location>
        <begin position="1"/>
        <end position="22"/>
    </location>
</feature>
<dbReference type="Pfam" id="PF05739">
    <property type="entry name" value="SNARE"/>
    <property type="match status" value="1"/>
</dbReference>
<organism evidence="5 6">
    <name type="scientific">Pichia kluyveri</name>
    <name type="common">Yeast</name>
    <dbReference type="NCBI Taxonomy" id="36015"/>
    <lineage>
        <taxon>Eukaryota</taxon>
        <taxon>Fungi</taxon>
        <taxon>Dikarya</taxon>
        <taxon>Ascomycota</taxon>
        <taxon>Saccharomycotina</taxon>
        <taxon>Pichiomycetes</taxon>
        <taxon>Pichiales</taxon>
        <taxon>Pichiaceae</taxon>
        <taxon>Pichia</taxon>
    </lineage>
</organism>
<comment type="caution">
    <text evidence="5">The sequence shown here is derived from an EMBL/GenBank/DDBJ whole genome shotgun (WGS) entry which is preliminary data.</text>
</comment>
<keyword evidence="6" id="KW-1185">Reference proteome</keyword>
<dbReference type="PANTHER" id="PTHR19957:SF38">
    <property type="entry name" value="LD27581P"/>
    <property type="match status" value="1"/>
</dbReference>
<dbReference type="CDD" id="cd15840">
    <property type="entry name" value="SNARE_Qa"/>
    <property type="match status" value="1"/>
</dbReference>
<dbReference type="GO" id="GO:0006886">
    <property type="term" value="P:intracellular protein transport"/>
    <property type="evidence" value="ECO:0007669"/>
    <property type="project" value="InterPro"/>
</dbReference>
<dbReference type="Gene3D" id="1.20.5.110">
    <property type="match status" value="1"/>
</dbReference>
<dbReference type="InterPro" id="IPR000727">
    <property type="entry name" value="T_SNARE_dom"/>
</dbReference>
<dbReference type="SUPFAM" id="SSF47661">
    <property type="entry name" value="t-snare proteins"/>
    <property type="match status" value="1"/>
</dbReference>
<dbReference type="Proteomes" id="UP001378960">
    <property type="component" value="Unassembled WGS sequence"/>
</dbReference>
<feature type="compositionally biased region" description="Basic and acidic residues" evidence="2">
    <location>
        <begin position="1"/>
        <end position="13"/>
    </location>
</feature>
<evidence type="ECO:0000259" key="4">
    <source>
        <dbReference type="PROSITE" id="PS50192"/>
    </source>
</evidence>
<dbReference type="PROSITE" id="PS50192">
    <property type="entry name" value="T_SNARE"/>
    <property type="match status" value="1"/>
</dbReference>